<gene>
    <name evidence="1" type="ORF">HII31_00193</name>
</gene>
<proteinExistence type="predicted"/>
<keyword evidence="2" id="KW-1185">Reference proteome</keyword>
<accession>A0A8H6RWD9</accession>
<evidence type="ECO:0000313" key="1">
    <source>
        <dbReference type="EMBL" id="KAF7198454.1"/>
    </source>
</evidence>
<evidence type="ECO:0000313" key="2">
    <source>
        <dbReference type="Proteomes" id="UP000660729"/>
    </source>
</evidence>
<sequence>MEADAESRNAIHRVLNTTELLEHILLRVSYDVPSQNFSKYDIKTVLLSQRVNRKFQAVIRGSYQIRVKLWLEPGARDRKPLGLNPLLEEQFQRRRIPHLALLTFDSYLIPAPTAIIGTSQMAVESPPTIESWRDMLVVQPHPHHCSTDSLKWELWGYEAPDWNSKTRWKCVALRDCPTAGQLVDRQLKNKPIPHTHYEIDLINQRYYREGKEITNEVKRREQC</sequence>
<comment type="caution">
    <text evidence="1">The sequence shown here is derived from an EMBL/GenBank/DDBJ whole genome shotgun (WGS) entry which is preliminary data.</text>
</comment>
<organism evidence="1 2">
    <name type="scientific">Pseudocercospora fuligena</name>
    <dbReference type="NCBI Taxonomy" id="685502"/>
    <lineage>
        <taxon>Eukaryota</taxon>
        <taxon>Fungi</taxon>
        <taxon>Dikarya</taxon>
        <taxon>Ascomycota</taxon>
        <taxon>Pezizomycotina</taxon>
        <taxon>Dothideomycetes</taxon>
        <taxon>Dothideomycetidae</taxon>
        <taxon>Mycosphaerellales</taxon>
        <taxon>Mycosphaerellaceae</taxon>
        <taxon>Pseudocercospora</taxon>
    </lineage>
</organism>
<dbReference type="Proteomes" id="UP000660729">
    <property type="component" value="Unassembled WGS sequence"/>
</dbReference>
<name>A0A8H6RWD9_9PEZI</name>
<dbReference type="AlphaFoldDB" id="A0A8H6RWD9"/>
<dbReference type="OrthoDB" id="3644735at2759"/>
<reference evidence="1" key="1">
    <citation type="submission" date="2020-04" db="EMBL/GenBank/DDBJ databases">
        <title>Draft genome resource of the tomato pathogen Pseudocercospora fuligena.</title>
        <authorList>
            <person name="Zaccaron A."/>
        </authorList>
    </citation>
    <scope>NUCLEOTIDE SEQUENCE</scope>
    <source>
        <strain evidence="1">PF001</strain>
    </source>
</reference>
<dbReference type="EMBL" id="JABCIY010000001">
    <property type="protein sequence ID" value="KAF7198454.1"/>
    <property type="molecule type" value="Genomic_DNA"/>
</dbReference>
<protein>
    <submittedName>
        <fullName evidence="1">Uncharacterized protein</fullName>
    </submittedName>
</protein>